<evidence type="ECO:0000256" key="4">
    <source>
        <dbReference type="ARBA" id="ARBA00023136"/>
    </source>
</evidence>
<gene>
    <name evidence="7" type="ORF">COV31_01070</name>
</gene>
<protein>
    <recommendedName>
        <fullName evidence="6">Sodium/calcium exchanger membrane region domain-containing protein</fullName>
    </recommendedName>
</protein>
<dbReference type="GO" id="GO:0006874">
    <property type="term" value="P:intracellular calcium ion homeostasis"/>
    <property type="evidence" value="ECO:0007669"/>
    <property type="project" value="TreeGrafter"/>
</dbReference>
<keyword evidence="3 5" id="KW-1133">Transmembrane helix</keyword>
<keyword evidence="2 5" id="KW-0812">Transmembrane</keyword>
<feature type="transmembrane region" description="Helical" evidence="5">
    <location>
        <begin position="130"/>
        <end position="147"/>
    </location>
</feature>
<dbReference type="GO" id="GO:0008273">
    <property type="term" value="F:calcium, potassium:sodium antiporter activity"/>
    <property type="evidence" value="ECO:0007669"/>
    <property type="project" value="TreeGrafter"/>
</dbReference>
<dbReference type="PANTHER" id="PTHR10846">
    <property type="entry name" value="SODIUM/POTASSIUM/CALCIUM EXCHANGER"/>
    <property type="match status" value="1"/>
</dbReference>
<feature type="transmembrane region" description="Helical" evidence="5">
    <location>
        <begin position="37"/>
        <end position="61"/>
    </location>
</feature>
<feature type="transmembrane region" description="Helical" evidence="5">
    <location>
        <begin position="199"/>
        <end position="219"/>
    </location>
</feature>
<comment type="caution">
    <text evidence="7">The sequence shown here is derived from an EMBL/GenBank/DDBJ whole genome shotgun (WGS) entry which is preliminary data.</text>
</comment>
<comment type="subcellular location">
    <subcellularLocation>
        <location evidence="1">Membrane</location>
        <topology evidence="1">Multi-pass membrane protein</topology>
    </subcellularLocation>
</comment>
<feature type="transmembrane region" description="Helical" evidence="5">
    <location>
        <begin position="240"/>
        <end position="264"/>
    </location>
</feature>
<feature type="transmembrane region" description="Helical" evidence="5">
    <location>
        <begin position="168"/>
        <end position="193"/>
    </location>
</feature>
<dbReference type="NCBIfam" id="TIGR00367">
    <property type="entry name" value="calcium/sodium antiporter"/>
    <property type="match status" value="1"/>
</dbReference>
<reference evidence="7 8" key="1">
    <citation type="submission" date="2017-09" db="EMBL/GenBank/DDBJ databases">
        <title>Depth-based differentiation of microbial function through sediment-hosted aquifers and enrichment of novel symbionts in the deep terrestrial subsurface.</title>
        <authorList>
            <person name="Probst A.J."/>
            <person name="Ladd B."/>
            <person name="Jarett J.K."/>
            <person name="Geller-Mcgrath D.E."/>
            <person name="Sieber C.M."/>
            <person name="Emerson J.B."/>
            <person name="Anantharaman K."/>
            <person name="Thomas B.C."/>
            <person name="Malmstrom R."/>
            <person name="Stieglmeier M."/>
            <person name="Klingl A."/>
            <person name="Woyke T."/>
            <person name="Ryan C.M."/>
            <person name="Banfield J.F."/>
        </authorList>
    </citation>
    <scope>NUCLEOTIDE SEQUENCE [LARGE SCALE GENOMIC DNA]</scope>
    <source>
        <strain evidence="7">CG10_big_fil_rev_8_21_14_0_10_46_23</strain>
    </source>
</reference>
<dbReference type="PANTHER" id="PTHR10846:SF8">
    <property type="entry name" value="INNER MEMBRANE PROTEIN YRBG"/>
    <property type="match status" value="1"/>
</dbReference>
<evidence type="ECO:0000256" key="2">
    <source>
        <dbReference type="ARBA" id="ARBA00022692"/>
    </source>
</evidence>
<feature type="transmembrane region" description="Helical" evidence="5">
    <location>
        <begin position="6"/>
        <end position="25"/>
    </location>
</feature>
<feature type="transmembrane region" description="Helical" evidence="5">
    <location>
        <begin position="270"/>
        <end position="289"/>
    </location>
</feature>
<feature type="transmembrane region" description="Helical" evidence="5">
    <location>
        <begin position="104"/>
        <end position="124"/>
    </location>
</feature>
<dbReference type="Gene3D" id="1.20.1420.30">
    <property type="entry name" value="NCX, central ion-binding region"/>
    <property type="match status" value="1"/>
</dbReference>
<dbReference type="GO" id="GO:0005262">
    <property type="term" value="F:calcium channel activity"/>
    <property type="evidence" value="ECO:0007669"/>
    <property type="project" value="TreeGrafter"/>
</dbReference>
<dbReference type="Proteomes" id="UP000230232">
    <property type="component" value="Unassembled WGS sequence"/>
</dbReference>
<dbReference type="AlphaFoldDB" id="A0A2H0R4J9"/>
<evidence type="ECO:0000259" key="6">
    <source>
        <dbReference type="Pfam" id="PF01699"/>
    </source>
</evidence>
<feature type="domain" description="Sodium/calcium exchanger membrane region" evidence="6">
    <location>
        <begin position="2"/>
        <end position="147"/>
    </location>
</feature>
<evidence type="ECO:0000313" key="8">
    <source>
        <dbReference type="Proteomes" id="UP000230232"/>
    </source>
</evidence>
<feature type="domain" description="Sodium/calcium exchanger membrane region" evidence="6">
    <location>
        <begin position="174"/>
        <end position="316"/>
    </location>
</feature>
<sequence length="318" mass="34412">MWSLAFFIFGFVALVKGSDFLIDGSRSIAKRFKISDWIIGITIVGIGTSIPEFSITLLSALKNEVDIGLGTIIGSNTFNALFILGLVALVYPISAKPRWINQDLTINILAVIITGIFILFPIFGGNFFELSSGEGRLLLILFLMWIFRELSKNGIDKATDKNDPALKIFSVLSSFLMIGGGLAGVLIGAQWVIDGALIIANYLGTSQAVIGLTIVGIGTSLPEITVSLRAARRKDFGISLGNIIGSNIFDFLGILGIAALFGAISVPKELFIDFGVTLGAMLILMAMILSGKKYVLQRWQGGVMVLVYLSYLFFTFQF</sequence>
<dbReference type="GO" id="GO:0005886">
    <property type="term" value="C:plasma membrane"/>
    <property type="evidence" value="ECO:0007669"/>
    <property type="project" value="TreeGrafter"/>
</dbReference>
<dbReference type="InterPro" id="IPR044880">
    <property type="entry name" value="NCX_ion-bd_dom_sf"/>
</dbReference>
<organism evidence="7 8">
    <name type="scientific">Candidatus Yanofskybacteria bacterium CG10_big_fil_rev_8_21_14_0_10_46_23</name>
    <dbReference type="NCBI Taxonomy" id="1975098"/>
    <lineage>
        <taxon>Bacteria</taxon>
        <taxon>Candidatus Yanofskyibacteriota</taxon>
    </lineage>
</organism>
<keyword evidence="4 5" id="KW-0472">Membrane</keyword>
<evidence type="ECO:0000313" key="7">
    <source>
        <dbReference type="EMBL" id="PIR41449.1"/>
    </source>
</evidence>
<feature type="transmembrane region" description="Helical" evidence="5">
    <location>
        <begin position="67"/>
        <end position="92"/>
    </location>
</feature>
<dbReference type="InterPro" id="IPR004481">
    <property type="entry name" value="K/Na/Ca-exchanger"/>
</dbReference>
<dbReference type="EMBL" id="PCXO01000005">
    <property type="protein sequence ID" value="PIR41449.1"/>
    <property type="molecule type" value="Genomic_DNA"/>
</dbReference>
<evidence type="ECO:0000256" key="3">
    <source>
        <dbReference type="ARBA" id="ARBA00022989"/>
    </source>
</evidence>
<dbReference type="InterPro" id="IPR004837">
    <property type="entry name" value="NaCa_Exmemb"/>
</dbReference>
<feature type="transmembrane region" description="Helical" evidence="5">
    <location>
        <begin position="301"/>
        <end position="317"/>
    </location>
</feature>
<dbReference type="Pfam" id="PF01699">
    <property type="entry name" value="Na_Ca_ex"/>
    <property type="match status" value="2"/>
</dbReference>
<accession>A0A2H0R4J9</accession>
<evidence type="ECO:0000256" key="5">
    <source>
        <dbReference type="SAM" id="Phobius"/>
    </source>
</evidence>
<evidence type="ECO:0000256" key="1">
    <source>
        <dbReference type="ARBA" id="ARBA00004141"/>
    </source>
</evidence>
<proteinExistence type="predicted"/>
<name>A0A2H0R4J9_9BACT</name>